<dbReference type="Pfam" id="PF08241">
    <property type="entry name" value="Methyltransf_11"/>
    <property type="match status" value="1"/>
</dbReference>
<dbReference type="RefSeq" id="WP_130104177.1">
    <property type="nucleotide sequence ID" value="NZ_SDWW01000071.1"/>
</dbReference>
<dbReference type="Gene3D" id="3.40.50.150">
    <property type="entry name" value="Vaccinia Virus protein VP39"/>
    <property type="match status" value="1"/>
</dbReference>
<feature type="domain" description="Methyltransferase type 11" evidence="1">
    <location>
        <begin position="44"/>
        <end position="141"/>
    </location>
</feature>
<proteinExistence type="predicted"/>
<dbReference type="GO" id="GO:0008757">
    <property type="term" value="F:S-adenosylmethionine-dependent methyltransferase activity"/>
    <property type="evidence" value="ECO:0007669"/>
    <property type="project" value="InterPro"/>
</dbReference>
<comment type="caution">
    <text evidence="2">The sequence shown here is derived from an EMBL/GenBank/DDBJ whole genome shotgun (WGS) entry which is preliminary data.</text>
</comment>
<evidence type="ECO:0000313" key="2">
    <source>
        <dbReference type="EMBL" id="RYV49476.1"/>
    </source>
</evidence>
<dbReference type="EMBL" id="SDWW01000071">
    <property type="protein sequence ID" value="RYV49476.1"/>
    <property type="molecule type" value="Genomic_DNA"/>
</dbReference>
<gene>
    <name evidence="2" type="ORF">EUA98_18550</name>
</gene>
<keyword evidence="3" id="KW-1185">Reference proteome</keyword>
<protein>
    <submittedName>
        <fullName evidence="2">Methyltransferase domain-containing protein</fullName>
    </submittedName>
</protein>
<dbReference type="SUPFAM" id="SSF53335">
    <property type="entry name" value="S-adenosyl-L-methionine-dependent methyltransferases"/>
    <property type="match status" value="1"/>
</dbReference>
<dbReference type="CDD" id="cd02440">
    <property type="entry name" value="AdoMet_MTases"/>
    <property type="match status" value="1"/>
</dbReference>
<keyword evidence="2" id="KW-0808">Transferase</keyword>
<dbReference type="InterPro" id="IPR013216">
    <property type="entry name" value="Methyltransf_11"/>
</dbReference>
<organism evidence="2 3">
    <name type="scientific">Pengzhenrongella frigida</name>
    <dbReference type="NCBI Taxonomy" id="1259133"/>
    <lineage>
        <taxon>Bacteria</taxon>
        <taxon>Bacillati</taxon>
        <taxon>Actinomycetota</taxon>
        <taxon>Actinomycetes</taxon>
        <taxon>Micrococcales</taxon>
        <taxon>Pengzhenrongella</taxon>
    </lineage>
</organism>
<keyword evidence="2" id="KW-0489">Methyltransferase</keyword>
<evidence type="ECO:0000313" key="3">
    <source>
        <dbReference type="Proteomes" id="UP000293764"/>
    </source>
</evidence>
<dbReference type="PANTHER" id="PTHR43591:SF24">
    <property type="entry name" value="2-METHOXY-6-POLYPRENYL-1,4-BENZOQUINOL METHYLASE, MITOCHONDRIAL"/>
    <property type="match status" value="1"/>
</dbReference>
<dbReference type="OrthoDB" id="9795634at2"/>
<reference evidence="2 3" key="1">
    <citation type="submission" date="2019-01" db="EMBL/GenBank/DDBJ databases">
        <title>Novel species of Cellulomonas.</title>
        <authorList>
            <person name="Liu Q."/>
            <person name="Xin Y.-H."/>
        </authorList>
    </citation>
    <scope>NUCLEOTIDE SEQUENCE [LARGE SCALE GENOMIC DNA]</scope>
    <source>
        <strain evidence="2 3">HLT2-17</strain>
    </source>
</reference>
<dbReference type="PANTHER" id="PTHR43591">
    <property type="entry name" value="METHYLTRANSFERASE"/>
    <property type="match status" value="1"/>
</dbReference>
<dbReference type="GO" id="GO:0032259">
    <property type="term" value="P:methylation"/>
    <property type="evidence" value="ECO:0007669"/>
    <property type="project" value="UniProtKB-KW"/>
</dbReference>
<name>A0A4Q5MV68_9MICO</name>
<accession>A0A4Q5MV68</accession>
<sequence length="276" mass="29672">MASEKSIDTTVAEAYEQHMVPGMFRHWTELQVGLAAPKAGEHVLDVACGTGIGARLAAAHVGPTGRAVGIDIDPGVIELARQLSRGSETPMEWHCASALEMPLESDVFDLALCLQGLQFFPDRLKGFAEIRRVLKPSGRLVASFWGPLESNKGHHVVVQELERLGVDAAPAKRACSFSNTEEIRATAAQAGFAGIELRTEEGVSQFGSIQSFLEGMTRGSPSTRHAVAKLSADARERFVRDVREALQPYVIDGVLAYPMRTHVLVARAQASDGGTA</sequence>
<dbReference type="Proteomes" id="UP000293764">
    <property type="component" value="Unassembled WGS sequence"/>
</dbReference>
<dbReference type="AlphaFoldDB" id="A0A4Q5MV68"/>
<dbReference type="InterPro" id="IPR029063">
    <property type="entry name" value="SAM-dependent_MTases_sf"/>
</dbReference>
<evidence type="ECO:0000259" key="1">
    <source>
        <dbReference type="Pfam" id="PF08241"/>
    </source>
</evidence>